<dbReference type="InterPro" id="IPR018060">
    <property type="entry name" value="HTH_AraC"/>
</dbReference>
<dbReference type="EMBL" id="BAAAKV010000013">
    <property type="protein sequence ID" value="GAA1162249.1"/>
    <property type="molecule type" value="Genomic_DNA"/>
</dbReference>
<evidence type="ECO:0000256" key="2">
    <source>
        <dbReference type="ARBA" id="ARBA00023125"/>
    </source>
</evidence>
<dbReference type="SUPFAM" id="SSF52317">
    <property type="entry name" value="Class I glutamine amidotransferase-like"/>
    <property type="match status" value="1"/>
</dbReference>
<dbReference type="Gene3D" id="1.10.10.60">
    <property type="entry name" value="Homeodomain-like"/>
    <property type="match status" value="1"/>
</dbReference>
<keyword evidence="1" id="KW-0805">Transcription regulation</keyword>
<dbReference type="InterPro" id="IPR018062">
    <property type="entry name" value="HTH_AraC-typ_CS"/>
</dbReference>
<evidence type="ECO:0000256" key="1">
    <source>
        <dbReference type="ARBA" id="ARBA00023015"/>
    </source>
</evidence>
<dbReference type="SMART" id="SM00342">
    <property type="entry name" value="HTH_ARAC"/>
    <property type="match status" value="1"/>
</dbReference>
<dbReference type="PANTHER" id="PTHR43130">
    <property type="entry name" value="ARAC-FAMILY TRANSCRIPTIONAL REGULATOR"/>
    <property type="match status" value="1"/>
</dbReference>
<dbReference type="InterPro" id="IPR029062">
    <property type="entry name" value="Class_I_gatase-like"/>
</dbReference>
<comment type="caution">
    <text evidence="5">The sequence shown here is derived from an EMBL/GenBank/DDBJ whole genome shotgun (WGS) entry which is preliminary data.</text>
</comment>
<name>A0ABN1USL9_9ACTN</name>
<dbReference type="Pfam" id="PF12833">
    <property type="entry name" value="HTH_18"/>
    <property type="match status" value="1"/>
</dbReference>
<evidence type="ECO:0000259" key="4">
    <source>
        <dbReference type="PROSITE" id="PS01124"/>
    </source>
</evidence>
<keyword evidence="3" id="KW-0804">Transcription</keyword>
<dbReference type="InterPro" id="IPR009057">
    <property type="entry name" value="Homeodomain-like_sf"/>
</dbReference>
<dbReference type="PANTHER" id="PTHR43130:SF3">
    <property type="entry name" value="HTH-TYPE TRANSCRIPTIONAL REGULATOR RV1931C"/>
    <property type="match status" value="1"/>
</dbReference>
<gene>
    <name evidence="5" type="ORF">GCM10009654_18660</name>
</gene>
<accession>A0ABN1USL9</accession>
<dbReference type="Gene3D" id="3.40.50.880">
    <property type="match status" value="1"/>
</dbReference>
<evidence type="ECO:0000313" key="6">
    <source>
        <dbReference type="Proteomes" id="UP001501371"/>
    </source>
</evidence>
<dbReference type="InterPro" id="IPR052158">
    <property type="entry name" value="INH-QAR"/>
</dbReference>
<dbReference type="PROSITE" id="PS00041">
    <property type="entry name" value="HTH_ARAC_FAMILY_1"/>
    <property type="match status" value="1"/>
</dbReference>
<evidence type="ECO:0000256" key="3">
    <source>
        <dbReference type="ARBA" id="ARBA00023163"/>
    </source>
</evidence>
<dbReference type="InterPro" id="IPR002818">
    <property type="entry name" value="DJ-1/PfpI"/>
</dbReference>
<keyword evidence="6" id="KW-1185">Reference proteome</keyword>
<feature type="domain" description="HTH araC/xylS-type" evidence="4">
    <location>
        <begin position="293"/>
        <end position="391"/>
    </location>
</feature>
<keyword evidence="2" id="KW-0238">DNA-binding</keyword>
<dbReference type="Proteomes" id="UP001501371">
    <property type="component" value="Unassembled WGS sequence"/>
</dbReference>
<organism evidence="5 6">
    <name type="scientific">Streptomyces hebeiensis</name>
    <dbReference type="NCBI Taxonomy" id="229486"/>
    <lineage>
        <taxon>Bacteria</taxon>
        <taxon>Bacillati</taxon>
        <taxon>Actinomycetota</taxon>
        <taxon>Actinomycetes</taxon>
        <taxon>Kitasatosporales</taxon>
        <taxon>Streptomycetaceae</taxon>
        <taxon>Streptomyces</taxon>
    </lineage>
</organism>
<dbReference type="CDD" id="cd03137">
    <property type="entry name" value="GATase1_AraC_1"/>
    <property type="match status" value="1"/>
</dbReference>
<dbReference type="SUPFAM" id="SSF46689">
    <property type="entry name" value="Homeodomain-like"/>
    <property type="match status" value="2"/>
</dbReference>
<evidence type="ECO:0000313" key="5">
    <source>
        <dbReference type="EMBL" id="GAA1162249.1"/>
    </source>
</evidence>
<dbReference type="PROSITE" id="PS01124">
    <property type="entry name" value="HTH_ARAC_FAMILY_2"/>
    <property type="match status" value="1"/>
</dbReference>
<reference evidence="5 6" key="1">
    <citation type="journal article" date="2019" name="Int. J. Syst. Evol. Microbiol.">
        <title>The Global Catalogue of Microorganisms (GCM) 10K type strain sequencing project: providing services to taxonomists for standard genome sequencing and annotation.</title>
        <authorList>
            <consortium name="The Broad Institute Genomics Platform"/>
            <consortium name="The Broad Institute Genome Sequencing Center for Infectious Disease"/>
            <person name="Wu L."/>
            <person name="Ma J."/>
        </authorList>
    </citation>
    <scope>NUCLEOTIDE SEQUENCE [LARGE SCALE GENOMIC DNA]</scope>
    <source>
        <strain evidence="5 6">JCM 12696</strain>
    </source>
</reference>
<sequence>MAFFRDPERSRFSSVEEEIAPSRTETATRVRCRNWDSIRSKSTYLAVPDPSGLRRWLPSWVPVELAYCVRVSDVTSGCTGRVVVLVLPEVNLLDLGGPVQVFYAAAHLGGCYRLEYVAETGGVRSAQGLELAGLQALAATQAGPGDLVLVPGPRLTGSDRLVSSAAVRWLRDAYDAGARVASVCSGAAALGEAGLLDGRSCTTHWSLTGAMRERYPAARVREAALYVHDGRISTSAGISSGIDLALSLVERDHGPELAAAVARELVLYLRRDGDAAQISPFLRYRDHVQPAVHRVQDHLAQNVDAPHSLEELAAVAHLSPRGLTRAFTTATGITPLAYQRQLRLERARALLTDTDLTVETVAARCGFRDARQLRRLVTESFGIPPSRLRTQSRPAS</sequence>
<dbReference type="Pfam" id="PF01965">
    <property type="entry name" value="DJ-1_PfpI"/>
    <property type="match status" value="1"/>
</dbReference>
<protein>
    <submittedName>
        <fullName evidence="5">GlxA family transcriptional regulator</fullName>
    </submittedName>
</protein>
<proteinExistence type="predicted"/>